<dbReference type="InterPro" id="IPR026870">
    <property type="entry name" value="Zinc_ribbon_dom"/>
</dbReference>
<feature type="region of interest" description="Disordered" evidence="1">
    <location>
        <begin position="54"/>
        <end position="85"/>
    </location>
</feature>
<evidence type="ECO:0000259" key="3">
    <source>
        <dbReference type="Pfam" id="PF13240"/>
    </source>
</evidence>
<evidence type="ECO:0000256" key="1">
    <source>
        <dbReference type="SAM" id="MobiDB-lite"/>
    </source>
</evidence>
<dbReference type="EMBL" id="LN899820">
    <property type="protein sequence ID" value="CUV53883.1"/>
    <property type="molecule type" value="Genomic_DNA"/>
</dbReference>
<feature type="transmembrane region" description="Helical" evidence="2">
    <location>
        <begin position="34"/>
        <end position="53"/>
    </location>
</feature>
<feature type="compositionally biased region" description="Low complexity" evidence="1">
    <location>
        <begin position="60"/>
        <end position="82"/>
    </location>
</feature>
<keyword evidence="2" id="KW-0812">Transmembrane</keyword>
<gene>
    <name evidence="4" type="ORF">RUN215_v1_190002</name>
</gene>
<feature type="domain" description="Zinc-ribbon" evidence="3">
    <location>
        <begin position="5"/>
        <end position="24"/>
    </location>
</feature>
<evidence type="ECO:0000256" key="2">
    <source>
        <dbReference type="SAM" id="Phobius"/>
    </source>
</evidence>
<accession>A0A0S4WQL4</accession>
<proteinExistence type="predicted"/>
<dbReference type="Pfam" id="PF13240">
    <property type="entry name" value="Zn_Ribbon_1"/>
    <property type="match status" value="1"/>
</dbReference>
<protein>
    <recommendedName>
        <fullName evidence="3">Zinc-ribbon domain-containing protein</fullName>
    </recommendedName>
</protein>
<keyword evidence="2" id="KW-0472">Membrane</keyword>
<organism evidence="4">
    <name type="scientific">Ralstonia solanacearum</name>
    <name type="common">Pseudomonas solanacearum</name>
    <dbReference type="NCBI Taxonomy" id="305"/>
    <lineage>
        <taxon>Bacteria</taxon>
        <taxon>Pseudomonadati</taxon>
        <taxon>Pseudomonadota</taxon>
        <taxon>Betaproteobacteria</taxon>
        <taxon>Burkholderiales</taxon>
        <taxon>Burkholderiaceae</taxon>
        <taxon>Ralstonia</taxon>
        <taxon>Ralstonia solanacearum species complex</taxon>
    </lineage>
</organism>
<dbReference type="AlphaFoldDB" id="A0A0S4WQL4"/>
<sequence length="220" mass="24261">MALRKCRECNTEVSDEAKTCPRCGVKNPVKRMSLLAKIALCFVALVVIGRLTANPPDPKPATANTTTSTTSPSAPPSWSYSSDPDDMGKGTIRFASIESTNTLEFKFPYSGKQHATLTIRKHPRHGNDAIIQIERGQFVCPVSGCSVMVRFDDGESTRYHAAEPADHRTTALFLEPYDKFYIGLAKSKRVRIEADFYQEGSRTVEFDVAGFNPTAFMAAK</sequence>
<name>A0A0S4WQL4_RALSL</name>
<evidence type="ECO:0000313" key="4">
    <source>
        <dbReference type="EMBL" id="CUV53883.1"/>
    </source>
</evidence>
<reference evidence="4" key="1">
    <citation type="submission" date="2015-10" db="EMBL/GenBank/DDBJ databases">
        <authorList>
            <person name="Gilbert D.G."/>
        </authorList>
    </citation>
    <scope>NUCLEOTIDE SEQUENCE</scope>
    <source>
        <strain evidence="4">Phyl III-seqv23</strain>
    </source>
</reference>
<keyword evidence="2" id="KW-1133">Transmembrane helix</keyword>